<dbReference type="NCBIfam" id="TIGR02734">
    <property type="entry name" value="crtI_fam"/>
    <property type="match status" value="1"/>
</dbReference>
<keyword evidence="6" id="KW-1133">Transmembrane helix</keyword>
<dbReference type="Gene3D" id="3.50.50.60">
    <property type="entry name" value="FAD/NAD(P)-binding domain"/>
    <property type="match status" value="2"/>
</dbReference>
<feature type="transmembrane region" description="Helical" evidence="6">
    <location>
        <begin position="7"/>
        <end position="28"/>
    </location>
</feature>
<keyword evidence="4 5" id="KW-0560">Oxidoreductase</keyword>
<dbReference type="EMBL" id="NOXT01000077">
    <property type="protein sequence ID" value="OYQ33062.1"/>
    <property type="molecule type" value="Genomic_DNA"/>
</dbReference>
<keyword evidence="9" id="KW-1185">Reference proteome</keyword>
<evidence type="ECO:0000256" key="2">
    <source>
        <dbReference type="ARBA" id="ARBA00006046"/>
    </source>
</evidence>
<feature type="domain" description="Amine oxidase" evidence="7">
    <location>
        <begin position="14"/>
        <end position="489"/>
    </location>
</feature>
<dbReference type="InterPro" id="IPR002937">
    <property type="entry name" value="Amino_oxidase"/>
</dbReference>
<gene>
    <name evidence="8" type="ORF">CHU93_03140</name>
</gene>
<dbReference type="InterPro" id="IPR036188">
    <property type="entry name" value="FAD/NAD-bd_sf"/>
</dbReference>
<dbReference type="PRINTS" id="PR00411">
    <property type="entry name" value="PNDRDTASEI"/>
</dbReference>
<evidence type="ECO:0000256" key="1">
    <source>
        <dbReference type="ARBA" id="ARBA00004829"/>
    </source>
</evidence>
<dbReference type="InterPro" id="IPR054841">
    <property type="entry name" value="carotdesatCrtD"/>
</dbReference>
<evidence type="ECO:0000313" key="9">
    <source>
        <dbReference type="Proteomes" id="UP000216991"/>
    </source>
</evidence>
<evidence type="ECO:0000313" key="8">
    <source>
        <dbReference type="EMBL" id="OYQ33062.1"/>
    </source>
</evidence>
<evidence type="ECO:0000256" key="4">
    <source>
        <dbReference type="ARBA" id="ARBA00023002"/>
    </source>
</evidence>
<comment type="pathway">
    <text evidence="1 5">Carotenoid biosynthesis.</text>
</comment>
<reference evidence="8 9" key="1">
    <citation type="submission" date="2017-07" db="EMBL/GenBank/DDBJ databases">
        <title>Sandarakinorhabdus cyanobacteriorum sp. nov., a novel bacterium isolated from cyanobacterial aggregates in a eutrophic lake.</title>
        <authorList>
            <person name="Cai H."/>
        </authorList>
    </citation>
    <scope>NUCLEOTIDE SEQUENCE [LARGE SCALE GENOMIC DNA]</scope>
    <source>
        <strain evidence="8 9">TH057</strain>
    </source>
</reference>
<dbReference type="InterPro" id="IPR014105">
    <property type="entry name" value="Carotenoid/retinoid_OxRdtase"/>
</dbReference>
<dbReference type="PANTHER" id="PTHR43734">
    <property type="entry name" value="PHYTOENE DESATURASE"/>
    <property type="match status" value="1"/>
</dbReference>
<keyword evidence="6" id="KW-0812">Transmembrane</keyword>
<protein>
    <submittedName>
        <fullName evidence="8">CrtD protein</fullName>
    </submittedName>
</protein>
<keyword evidence="3 5" id="KW-0125">Carotenoid biosynthesis</keyword>
<dbReference type="Pfam" id="PF01593">
    <property type="entry name" value="Amino_oxidase"/>
    <property type="match status" value="1"/>
</dbReference>
<comment type="caution">
    <text evidence="8">The sequence shown here is derived from an EMBL/GenBank/DDBJ whole genome shotgun (WGS) entry which is preliminary data.</text>
</comment>
<organism evidence="8 9">
    <name type="scientific">Sandarakinorhabdus cyanobacteriorum</name>
    <dbReference type="NCBI Taxonomy" id="1981098"/>
    <lineage>
        <taxon>Bacteria</taxon>
        <taxon>Pseudomonadati</taxon>
        <taxon>Pseudomonadota</taxon>
        <taxon>Alphaproteobacteria</taxon>
        <taxon>Sphingomonadales</taxon>
        <taxon>Sphingosinicellaceae</taxon>
        <taxon>Sandarakinorhabdus</taxon>
    </lineage>
</organism>
<dbReference type="Proteomes" id="UP000216991">
    <property type="component" value="Unassembled WGS sequence"/>
</dbReference>
<evidence type="ECO:0000259" key="7">
    <source>
        <dbReference type="Pfam" id="PF01593"/>
    </source>
</evidence>
<keyword evidence="6" id="KW-0472">Membrane</keyword>
<accession>A0A255YV29</accession>
<evidence type="ECO:0000256" key="3">
    <source>
        <dbReference type="ARBA" id="ARBA00022746"/>
    </source>
</evidence>
<proteinExistence type="inferred from homology"/>
<evidence type="ECO:0000256" key="6">
    <source>
        <dbReference type="SAM" id="Phobius"/>
    </source>
</evidence>
<comment type="similarity">
    <text evidence="2 5">Belongs to the carotenoid/retinoid oxidoreductase family.</text>
</comment>
<dbReference type="PANTHER" id="PTHR43734:SF7">
    <property type="entry name" value="4,4'-DIAPONEUROSPORENE OXYGENASE"/>
    <property type="match status" value="1"/>
</dbReference>
<sequence length="518" mass="55179">MAGENSIVIIGAGMGGLSAAVLLAAHGLPVTIVERMAHPGGKLRTVDVGGYAIDAGPTVFTHRPVFERLFADAGARLDDHLTLVQSDRLARHAWADGSTLDLWADHARSRDAVAQFAGPAEAEGWTRFQAEAARIFRALETRFMESPAMGPLGLTLKYAPFHLHEMFAINPFATLWGALGNYFRDPRLRQLYGRYATYTGADPFQATATLMLIAHLEARGVWLVDGGMHEVARQMAALATRLGAKFHYNAHVSEILVRNGRAAGVKLASGEEIPAGDVLSNSDISAIADGRFGPAASRAVTGVKPHERSLSALVTLMTAEASGFEMDRHNVFFSTDYAAEFRQIFGERRLPVEPSIYICAQDRGITPPPPGLERFQLIVNAPPTGDGQPPTDEEMAQCQTATLAILARCGLNLKPHGMHPVGPKMFEALFPSSGGALYGRASHGWQASFRRPGSKTKLPGLWVASGSAHPGAGVPMAALSGRLASAAILKARASTRTFLPMATAGGMSTPKATAETMG</sequence>
<dbReference type="OrthoDB" id="9774675at2"/>
<dbReference type="GO" id="GO:0016491">
    <property type="term" value="F:oxidoreductase activity"/>
    <property type="evidence" value="ECO:0007669"/>
    <property type="project" value="UniProtKB-KW"/>
</dbReference>
<dbReference type="GO" id="GO:0016117">
    <property type="term" value="P:carotenoid biosynthetic process"/>
    <property type="evidence" value="ECO:0007669"/>
    <property type="project" value="UniProtKB-KW"/>
</dbReference>
<dbReference type="SUPFAM" id="SSF51905">
    <property type="entry name" value="FAD/NAD(P)-binding domain"/>
    <property type="match status" value="1"/>
</dbReference>
<name>A0A255YV29_9SPHN</name>
<dbReference type="AlphaFoldDB" id="A0A255YV29"/>
<dbReference type="NCBIfam" id="NF045637">
    <property type="entry name" value="carotdesatCrtDProt"/>
    <property type="match status" value="1"/>
</dbReference>
<evidence type="ECO:0000256" key="5">
    <source>
        <dbReference type="RuleBase" id="RU362075"/>
    </source>
</evidence>